<organism evidence="2 3">
    <name type="scientific">Jaminaea rosea</name>
    <dbReference type="NCBI Taxonomy" id="1569628"/>
    <lineage>
        <taxon>Eukaryota</taxon>
        <taxon>Fungi</taxon>
        <taxon>Dikarya</taxon>
        <taxon>Basidiomycota</taxon>
        <taxon>Ustilaginomycotina</taxon>
        <taxon>Exobasidiomycetes</taxon>
        <taxon>Microstromatales</taxon>
        <taxon>Microstromatales incertae sedis</taxon>
        <taxon>Jaminaea</taxon>
    </lineage>
</organism>
<dbReference type="AlphaFoldDB" id="A0A316ULI2"/>
<dbReference type="EMBL" id="KZ819679">
    <property type="protein sequence ID" value="PWN24783.1"/>
    <property type="molecule type" value="Genomic_DNA"/>
</dbReference>
<feature type="chain" id="PRO_5016380885" evidence="1">
    <location>
        <begin position="23"/>
        <end position="128"/>
    </location>
</feature>
<sequence length="128" mass="13052">MIVSPAALVTSVALLLSSRVAADDKIELGLCYPSADCFTGQTITVYGKKNDTQTPIGSLSYCKGFQVDPDVGKQVWACQGGCGVQCNRADNGVCTKLNPGSSAAARFTCIVHVGPGPAAVRGATVGDA</sequence>
<evidence type="ECO:0000313" key="3">
    <source>
        <dbReference type="Proteomes" id="UP000245884"/>
    </source>
</evidence>
<keyword evidence="3" id="KW-1185">Reference proteome</keyword>
<dbReference type="RefSeq" id="XP_025359395.1">
    <property type="nucleotide sequence ID" value="XM_025507127.1"/>
</dbReference>
<accession>A0A316ULI2</accession>
<protein>
    <submittedName>
        <fullName evidence="2">Uncharacterized protein</fullName>
    </submittedName>
</protein>
<dbReference type="GeneID" id="37028950"/>
<reference evidence="2 3" key="1">
    <citation type="journal article" date="2018" name="Mol. Biol. Evol.">
        <title>Broad Genomic Sampling Reveals a Smut Pathogenic Ancestry of the Fungal Clade Ustilaginomycotina.</title>
        <authorList>
            <person name="Kijpornyongpan T."/>
            <person name="Mondo S.J."/>
            <person name="Barry K."/>
            <person name="Sandor L."/>
            <person name="Lee J."/>
            <person name="Lipzen A."/>
            <person name="Pangilinan J."/>
            <person name="LaButti K."/>
            <person name="Hainaut M."/>
            <person name="Henrissat B."/>
            <person name="Grigoriev I.V."/>
            <person name="Spatafora J.W."/>
            <person name="Aime M.C."/>
        </authorList>
    </citation>
    <scope>NUCLEOTIDE SEQUENCE [LARGE SCALE GENOMIC DNA]</scope>
    <source>
        <strain evidence="2 3">MCA 5214</strain>
    </source>
</reference>
<feature type="signal peptide" evidence="1">
    <location>
        <begin position="1"/>
        <end position="22"/>
    </location>
</feature>
<dbReference type="Proteomes" id="UP000245884">
    <property type="component" value="Unassembled WGS sequence"/>
</dbReference>
<keyword evidence="1" id="KW-0732">Signal</keyword>
<evidence type="ECO:0000313" key="2">
    <source>
        <dbReference type="EMBL" id="PWN24783.1"/>
    </source>
</evidence>
<gene>
    <name evidence="2" type="ORF">BDZ90DRAFT_234734</name>
</gene>
<evidence type="ECO:0000256" key="1">
    <source>
        <dbReference type="SAM" id="SignalP"/>
    </source>
</evidence>
<proteinExistence type="predicted"/>
<name>A0A316ULI2_9BASI</name>